<dbReference type="Proteomes" id="UP000182100">
    <property type="component" value="Unassembled WGS sequence"/>
</dbReference>
<dbReference type="SUPFAM" id="SSF51197">
    <property type="entry name" value="Clavaminate synthase-like"/>
    <property type="match status" value="1"/>
</dbReference>
<keyword evidence="1" id="KW-0560">Oxidoreductase</keyword>
<proteinExistence type="predicted"/>
<dbReference type="InterPro" id="IPR047128">
    <property type="entry name" value="PhyH"/>
</dbReference>
<dbReference type="AlphaFoldDB" id="A0A1G7AR30"/>
<keyword evidence="1" id="KW-0223">Dioxygenase</keyword>
<dbReference type="InterPro" id="IPR008775">
    <property type="entry name" value="Phytyl_CoA_dOase-like"/>
</dbReference>
<sequence>MSFPTASTPVQPSARQRPWLSEQDCDLDAFRALVERTTDRSAYPHASAVERNVLLYDADRLALADRREAQAELVHALADGPGIVVVRGAFPDPAVVDRATAVFDALIAQQRAAGAASGDHFAKPGANDRVWNALEKAALHDPRAFADYYANDVIALVSAAWLGPGYQVTSQVNVVNPGGAAQTVHRDYHLGFLSNEAAAAYPAHVHHLSPVLTLQGAVAHCDMPVESGPTLYLPHSQKYGPGYLAWRLPEFQAYFEEHHVQLPLAKGDAVFFNPALFHAAGANRSADIRRMANLLQVSSAFGRAMETVDRETVTAAVYPVLLRARAEGAGEQWQENVIAASAEGYPFPTNLDDDPPVDGLAPPSQADLVRRALHEGWTVRTLREALRAGAERRES</sequence>
<dbReference type="EMBL" id="FMZK01000019">
    <property type="protein sequence ID" value="SDE17241.1"/>
    <property type="molecule type" value="Genomic_DNA"/>
</dbReference>
<dbReference type="Pfam" id="PF05721">
    <property type="entry name" value="PhyH"/>
    <property type="match status" value="1"/>
</dbReference>
<dbReference type="PANTHER" id="PTHR21308:SF8">
    <property type="entry name" value="PHYTANOYL-COA DIOXYGENASE FAMILY PROTEIN (AFU_ORTHOLOGUE AFUA_2G09620)"/>
    <property type="match status" value="1"/>
</dbReference>
<name>A0A1G7AR30_9ACTN</name>
<dbReference type="GO" id="GO:0048244">
    <property type="term" value="F:phytanoyl-CoA dioxygenase activity"/>
    <property type="evidence" value="ECO:0007669"/>
    <property type="project" value="InterPro"/>
</dbReference>
<accession>A0A1G7AR30</accession>
<dbReference type="STRING" id="67344.SAMN05216505_11964"/>
<dbReference type="GO" id="GO:0001561">
    <property type="term" value="P:fatty acid alpha-oxidation"/>
    <property type="evidence" value="ECO:0007669"/>
    <property type="project" value="InterPro"/>
</dbReference>
<reference evidence="2" key="1">
    <citation type="submission" date="2016-10" db="EMBL/GenBank/DDBJ databases">
        <authorList>
            <person name="Varghese N."/>
            <person name="Submissions S."/>
        </authorList>
    </citation>
    <scope>NUCLEOTIDE SEQUENCE [LARGE SCALE GENOMIC DNA]</scope>
    <source>
        <strain evidence="2">CGMCC 4.3504</strain>
    </source>
</reference>
<protein>
    <submittedName>
        <fullName evidence="1">Ectoine hydroxylase-related dioxygenase, phytanoyl-CoA dioxygenase (PhyH) family</fullName>
    </submittedName>
</protein>
<gene>
    <name evidence="1" type="ORF">SAMN05216505_11964</name>
</gene>
<dbReference type="RefSeq" id="WP_055575140.1">
    <property type="nucleotide sequence ID" value="NZ_FMZK01000019.1"/>
</dbReference>
<evidence type="ECO:0000313" key="1">
    <source>
        <dbReference type="EMBL" id="SDE17241.1"/>
    </source>
</evidence>
<dbReference type="PANTHER" id="PTHR21308">
    <property type="entry name" value="PHYTANOYL-COA ALPHA-HYDROXYLASE"/>
    <property type="match status" value="1"/>
</dbReference>
<keyword evidence="2" id="KW-1185">Reference proteome</keyword>
<evidence type="ECO:0000313" key="2">
    <source>
        <dbReference type="Proteomes" id="UP000182100"/>
    </source>
</evidence>
<organism evidence="1 2">
    <name type="scientific">Streptomyces prasinopilosus</name>
    <dbReference type="NCBI Taxonomy" id="67344"/>
    <lineage>
        <taxon>Bacteria</taxon>
        <taxon>Bacillati</taxon>
        <taxon>Actinomycetota</taxon>
        <taxon>Actinomycetes</taxon>
        <taxon>Kitasatosporales</taxon>
        <taxon>Streptomycetaceae</taxon>
        <taxon>Streptomyces</taxon>
    </lineage>
</organism>
<dbReference type="Gene3D" id="2.60.120.620">
    <property type="entry name" value="q2cbj1_9rhob like domain"/>
    <property type="match status" value="1"/>
</dbReference>